<proteinExistence type="predicted"/>
<organism evidence="3 4">
    <name type="scientific">Toxocara canis</name>
    <name type="common">Canine roundworm</name>
    <dbReference type="NCBI Taxonomy" id="6265"/>
    <lineage>
        <taxon>Eukaryota</taxon>
        <taxon>Metazoa</taxon>
        <taxon>Ecdysozoa</taxon>
        <taxon>Nematoda</taxon>
        <taxon>Chromadorea</taxon>
        <taxon>Rhabditida</taxon>
        <taxon>Spirurina</taxon>
        <taxon>Ascaridomorpha</taxon>
        <taxon>Ascaridoidea</taxon>
        <taxon>Toxocaridae</taxon>
        <taxon>Toxocara</taxon>
    </lineage>
</organism>
<name>A0A183V5L7_TOXCA</name>
<feature type="coiled-coil region" evidence="1">
    <location>
        <begin position="46"/>
        <end position="73"/>
    </location>
</feature>
<evidence type="ECO:0000313" key="3">
    <source>
        <dbReference type="Proteomes" id="UP000050794"/>
    </source>
</evidence>
<protein>
    <submittedName>
        <fullName evidence="4">DUF1394 domain-containing protein</fullName>
    </submittedName>
</protein>
<evidence type="ECO:0000313" key="2">
    <source>
        <dbReference type="EMBL" id="VDM47358.1"/>
    </source>
</evidence>
<keyword evidence="1" id="KW-0175">Coiled coil</keyword>
<dbReference type="WBParaSite" id="TCNE_0001603801-mRNA-1">
    <property type="protein sequence ID" value="TCNE_0001603801-mRNA-1"/>
    <property type="gene ID" value="TCNE_0001603801"/>
</dbReference>
<reference evidence="2 3" key="2">
    <citation type="submission" date="2018-11" db="EMBL/GenBank/DDBJ databases">
        <authorList>
            <consortium name="Pathogen Informatics"/>
        </authorList>
    </citation>
    <scope>NUCLEOTIDE SEQUENCE [LARGE SCALE GENOMIC DNA]</scope>
</reference>
<dbReference type="AlphaFoldDB" id="A0A183V5L7"/>
<sequence length="91" mass="10598">MNPTAQRDFSPLEFCRGADILHKCRSCHEVEAKAEKVKESILETHLDVKNQLIKNLEDIIDEQEARIRNMDDFIRGMILRMLLLSAWKCGK</sequence>
<evidence type="ECO:0000256" key="1">
    <source>
        <dbReference type="SAM" id="Coils"/>
    </source>
</evidence>
<reference evidence="4" key="1">
    <citation type="submission" date="2016-06" db="UniProtKB">
        <authorList>
            <consortium name="WormBaseParasite"/>
        </authorList>
    </citation>
    <scope>IDENTIFICATION</scope>
</reference>
<dbReference type="EMBL" id="UYWY01023281">
    <property type="protein sequence ID" value="VDM47358.1"/>
    <property type="molecule type" value="Genomic_DNA"/>
</dbReference>
<dbReference type="Proteomes" id="UP000050794">
    <property type="component" value="Unassembled WGS sequence"/>
</dbReference>
<gene>
    <name evidence="2" type="ORF">TCNE_LOCUS16037</name>
</gene>
<accession>A0A183V5L7</accession>
<evidence type="ECO:0000313" key="4">
    <source>
        <dbReference type="WBParaSite" id="TCNE_0001603801-mRNA-1"/>
    </source>
</evidence>
<keyword evidence="3" id="KW-1185">Reference proteome</keyword>